<keyword evidence="1" id="KW-0813">Transport</keyword>
<proteinExistence type="predicted"/>
<evidence type="ECO:0000256" key="4">
    <source>
        <dbReference type="SAM" id="MobiDB-lite"/>
    </source>
</evidence>
<protein>
    <recommendedName>
        <fullName evidence="7">Ion transport domain-containing protein</fullName>
    </recommendedName>
</protein>
<reference evidence="5" key="1">
    <citation type="submission" date="2021-06" db="EMBL/GenBank/DDBJ databases">
        <title>Parelaphostrongylus tenuis whole genome reference sequence.</title>
        <authorList>
            <person name="Garwood T.J."/>
            <person name="Larsen P.A."/>
            <person name="Fountain-Jones N.M."/>
            <person name="Garbe J.R."/>
            <person name="Macchietto M.G."/>
            <person name="Kania S.A."/>
            <person name="Gerhold R.W."/>
            <person name="Richards J.E."/>
            <person name="Wolf T.M."/>
        </authorList>
    </citation>
    <scope>NUCLEOTIDE SEQUENCE</scope>
    <source>
        <strain evidence="5">MNPRO001-30</strain>
        <tissue evidence="5">Meninges</tissue>
    </source>
</reference>
<dbReference type="InterPro" id="IPR002153">
    <property type="entry name" value="TRPC_channel"/>
</dbReference>
<evidence type="ECO:0000256" key="3">
    <source>
        <dbReference type="ARBA" id="ARBA00023303"/>
    </source>
</evidence>
<dbReference type="EMBL" id="JAHQIW010000634">
    <property type="protein sequence ID" value="KAJ1349261.1"/>
    <property type="molecule type" value="Genomic_DNA"/>
</dbReference>
<dbReference type="PANTHER" id="PTHR10117">
    <property type="entry name" value="TRANSIENT RECEPTOR POTENTIAL CHANNEL"/>
    <property type="match status" value="1"/>
</dbReference>
<dbReference type="GO" id="GO:0051480">
    <property type="term" value="P:regulation of cytosolic calcium ion concentration"/>
    <property type="evidence" value="ECO:0007669"/>
    <property type="project" value="TreeGrafter"/>
</dbReference>
<gene>
    <name evidence="5" type="ORF">KIN20_004744</name>
</gene>
<accession>A0AAD5MK90</accession>
<evidence type="ECO:0000313" key="6">
    <source>
        <dbReference type="Proteomes" id="UP001196413"/>
    </source>
</evidence>
<evidence type="ECO:0000256" key="1">
    <source>
        <dbReference type="ARBA" id="ARBA00022448"/>
    </source>
</evidence>
<feature type="region of interest" description="Disordered" evidence="4">
    <location>
        <begin position="224"/>
        <end position="245"/>
    </location>
</feature>
<dbReference type="PANTHER" id="PTHR10117:SF50">
    <property type="entry name" value="ANK_REP_REGION DOMAIN-CONTAINING PROTEIN"/>
    <property type="match status" value="1"/>
</dbReference>
<keyword evidence="3" id="KW-0407">Ion channel</keyword>
<evidence type="ECO:0000256" key="2">
    <source>
        <dbReference type="ARBA" id="ARBA00023065"/>
    </source>
</evidence>
<keyword evidence="2" id="KW-0406">Ion transport</keyword>
<dbReference type="Proteomes" id="UP001196413">
    <property type="component" value="Unassembled WGS sequence"/>
</dbReference>
<sequence>MGVIMFSFAVGVNLLVQPYQNSVAITEDGGMRKMGSQFANVFTTFRSMYWAVYGYLDPSLYPIVPGNSGPDQAPVEHEITSFATEAILTVYHCIIVIALLNLMVSLLVKKADEVLENEENEFKYTRVVIYSEYIDWSSAVPPPFNLLYIVNQTAMKVLWDKEVTVSWPEIWTEKDLISPDPDDTAKNCSAYNKDRAAAESPAKVAFMNSFNSRFDAFHQEAPRELKSTTRITPATTTTNASPYVI</sequence>
<dbReference type="GO" id="GO:0015279">
    <property type="term" value="F:store-operated calcium channel activity"/>
    <property type="evidence" value="ECO:0007669"/>
    <property type="project" value="TreeGrafter"/>
</dbReference>
<feature type="compositionally biased region" description="Low complexity" evidence="4">
    <location>
        <begin position="228"/>
        <end position="238"/>
    </location>
</feature>
<evidence type="ECO:0000313" key="5">
    <source>
        <dbReference type="EMBL" id="KAJ1349261.1"/>
    </source>
</evidence>
<dbReference type="GO" id="GO:0070679">
    <property type="term" value="F:inositol 1,4,5 trisphosphate binding"/>
    <property type="evidence" value="ECO:0007669"/>
    <property type="project" value="TreeGrafter"/>
</dbReference>
<name>A0AAD5MK90_PARTN</name>
<evidence type="ECO:0008006" key="7">
    <source>
        <dbReference type="Google" id="ProtNLM"/>
    </source>
</evidence>
<organism evidence="5 6">
    <name type="scientific">Parelaphostrongylus tenuis</name>
    <name type="common">Meningeal worm</name>
    <dbReference type="NCBI Taxonomy" id="148309"/>
    <lineage>
        <taxon>Eukaryota</taxon>
        <taxon>Metazoa</taxon>
        <taxon>Ecdysozoa</taxon>
        <taxon>Nematoda</taxon>
        <taxon>Chromadorea</taxon>
        <taxon>Rhabditida</taxon>
        <taxon>Rhabditina</taxon>
        <taxon>Rhabditomorpha</taxon>
        <taxon>Strongyloidea</taxon>
        <taxon>Metastrongylidae</taxon>
        <taxon>Parelaphostrongylus</taxon>
    </lineage>
</organism>
<dbReference type="AlphaFoldDB" id="A0AAD5MK90"/>
<dbReference type="GO" id="GO:0005886">
    <property type="term" value="C:plasma membrane"/>
    <property type="evidence" value="ECO:0007669"/>
    <property type="project" value="TreeGrafter"/>
</dbReference>
<dbReference type="GO" id="GO:0007338">
    <property type="term" value="P:single fertilization"/>
    <property type="evidence" value="ECO:0007669"/>
    <property type="project" value="TreeGrafter"/>
</dbReference>
<dbReference type="GO" id="GO:0034703">
    <property type="term" value="C:cation channel complex"/>
    <property type="evidence" value="ECO:0007669"/>
    <property type="project" value="TreeGrafter"/>
</dbReference>
<keyword evidence="6" id="KW-1185">Reference proteome</keyword>
<comment type="caution">
    <text evidence="5">The sequence shown here is derived from an EMBL/GenBank/DDBJ whole genome shotgun (WGS) entry which is preliminary data.</text>
</comment>